<evidence type="ECO:0000256" key="1">
    <source>
        <dbReference type="ARBA" id="ARBA00010254"/>
    </source>
</evidence>
<evidence type="ECO:0000313" key="7">
    <source>
        <dbReference type="EMBL" id="OGE29692.1"/>
    </source>
</evidence>
<dbReference type="Pfam" id="PF00366">
    <property type="entry name" value="Ribosomal_S17"/>
    <property type="match status" value="1"/>
</dbReference>
<evidence type="ECO:0000256" key="2">
    <source>
        <dbReference type="ARBA" id="ARBA00022980"/>
    </source>
</evidence>
<dbReference type="GO" id="GO:0019843">
    <property type="term" value="F:rRNA binding"/>
    <property type="evidence" value="ECO:0007669"/>
    <property type="project" value="UniProtKB-KW"/>
</dbReference>
<feature type="region of interest" description="Disordered" evidence="6">
    <location>
        <begin position="91"/>
        <end position="144"/>
    </location>
</feature>
<proteinExistence type="inferred from homology"/>
<dbReference type="SUPFAM" id="SSF50249">
    <property type="entry name" value="Nucleic acid-binding proteins"/>
    <property type="match status" value="1"/>
</dbReference>
<keyword evidence="3 4" id="KW-0687">Ribonucleoprotein</keyword>
<dbReference type="InterPro" id="IPR000266">
    <property type="entry name" value="Ribosomal_uS17"/>
</dbReference>
<protein>
    <recommendedName>
        <fullName evidence="5">30S ribosomal protein S17</fullName>
    </recommendedName>
</protein>
<comment type="function">
    <text evidence="5">One of the primary rRNA binding proteins, it binds specifically to the 5'-end of 16S ribosomal.</text>
</comment>
<name>A0A1F5JM55_9BACT</name>
<evidence type="ECO:0000313" key="8">
    <source>
        <dbReference type="Proteomes" id="UP000177555"/>
    </source>
</evidence>
<dbReference type="GO" id="GO:0003735">
    <property type="term" value="F:structural constituent of ribosome"/>
    <property type="evidence" value="ECO:0007669"/>
    <property type="project" value="InterPro"/>
</dbReference>
<dbReference type="InterPro" id="IPR019979">
    <property type="entry name" value="Ribosomal_uS17_CS"/>
</dbReference>
<comment type="caution">
    <text evidence="7">The sequence shown here is derived from an EMBL/GenBank/DDBJ whole genome shotgun (WGS) entry which is preliminary data.</text>
</comment>
<reference evidence="7 8" key="1">
    <citation type="journal article" date="2016" name="Nat. Commun.">
        <title>Thousands of microbial genomes shed light on interconnected biogeochemical processes in an aquifer system.</title>
        <authorList>
            <person name="Anantharaman K."/>
            <person name="Brown C.T."/>
            <person name="Hug L.A."/>
            <person name="Sharon I."/>
            <person name="Castelle C.J."/>
            <person name="Probst A.J."/>
            <person name="Thomas B.C."/>
            <person name="Singh A."/>
            <person name="Wilkins M.J."/>
            <person name="Karaoz U."/>
            <person name="Brodie E.L."/>
            <person name="Williams K.H."/>
            <person name="Hubbard S.S."/>
            <person name="Banfield J.F."/>
        </authorList>
    </citation>
    <scope>NUCLEOTIDE SEQUENCE [LARGE SCALE GENOMIC DNA]</scope>
</reference>
<comment type="similarity">
    <text evidence="1 4">Belongs to the universal ribosomal protein uS17 family.</text>
</comment>
<organism evidence="7 8">
    <name type="scientific">Candidatus Daviesbacteria bacterium RIFCSPHIGHO2_01_FULL_40_11</name>
    <dbReference type="NCBI Taxonomy" id="1797762"/>
    <lineage>
        <taxon>Bacteria</taxon>
        <taxon>Candidatus Daviesiibacteriota</taxon>
    </lineage>
</organism>
<dbReference type="Proteomes" id="UP000177555">
    <property type="component" value="Unassembled WGS sequence"/>
</dbReference>
<feature type="compositionally biased region" description="Basic and acidic residues" evidence="6">
    <location>
        <begin position="110"/>
        <end position="123"/>
    </location>
</feature>
<dbReference type="GO" id="GO:0006412">
    <property type="term" value="P:translation"/>
    <property type="evidence" value="ECO:0007669"/>
    <property type="project" value="InterPro"/>
</dbReference>
<dbReference type="PANTHER" id="PTHR10744:SF1">
    <property type="entry name" value="SMALL RIBOSOMAL SUBUNIT PROTEIN US17M"/>
    <property type="match status" value="1"/>
</dbReference>
<dbReference type="CDD" id="cd00364">
    <property type="entry name" value="Ribosomal_uS17"/>
    <property type="match status" value="1"/>
</dbReference>
<evidence type="ECO:0000256" key="4">
    <source>
        <dbReference type="RuleBase" id="RU003872"/>
    </source>
</evidence>
<dbReference type="GO" id="GO:0022627">
    <property type="term" value="C:cytosolic small ribosomal subunit"/>
    <property type="evidence" value="ECO:0007669"/>
    <property type="project" value="TreeGrafter"/>
</dbReference>
<evidence type="ECO:0000256" key="3">
    <source>
        <dbReference type="ARBA" id="ARBA00023274"/>
    </source>
</evidence>
<gene>
    <name evidence="7" type="ORF">A2867_01730</name>
</gene>
<keyword evidence="2 4" id="KW-0689">Ribosomal protein</keyword>
<dbReference type="NCBIfam" id="NF004123">
    <property type="entry name" value="PRK05610.1"/>
    <property type="match status" value="1"/>
</dbReference>
<dbReference type="PANTHER" id="PTHR10744">
    <property type="entry name" value="40S RIBOSOMAL PROTEIN S11 FAMILY MEMBER"/>
    <property type="match status" value="1"/>
</dbReference>
<dbReference type="PRINTS" id="PR00973">
    <property type="entry name" value="RIBOSOMALS17"/>
</dbReference>
<accession>A0A1F5JM55</accession>
<dbReference type="AlphaFoldDB" id="A0A1F5JM55"/>
<evidence type="ECO:0000256" key="6">
    <source>
        <dbReference type="SAM" id="MobiDB-lite"/>
    </source>
</evidence>
<evidence type="ECO:0000256" key="5">
    <source>
        <dbReference type="RuleBase" id="RU003873"/>
    </source>
</evidence>
<dbReference type="InterPro" id="IPR012340">
    <property type="entry name" value="NA-bd_OB-fold"/>
</dbReference>
<dbReference type="Gene3D" id="2.40.50.140">
    <property type="entry name" value="Nucleic acid-binding proteins"/>
    <property type="match status" value="1"/>
</dbReference>
<dbReference type="PROSITE" id="PS00056">
    <property type="entry name" value="RIBOSOMAL_S17"/>
    <property type="match status" value="1"/>
</dbReference>
<keyword evidence="5" id="KW-0699">rRNA-binding</keyword>
<keyword evidence="5" id="KW-0694">RNA-binding</keyword>
<sequence length="144" mass="16467">MIGRVVSTKTKDTATVLVERVAKHPLYKKTFIRTKKYLVDTKIPIKEGDMVEIVKVRPISKNKHWRILKVMGKDLEAITKEKLKAEAEEAIAEVMPESPEESTDQNVSESEEKTFEGKKKEVVMDNSIKKPKSRKKGKTELSKK</sequence>
<dbReference type="EMBL" id="MFCP01000002">
    <property type="protein sequence ID" value="OGE29692.1"/>
    <property type="molecule type" value="Genomic_DNA"/>
</dbReference>